<proteinExistence type="predicted"/>
<reference evidence="1" key="1">
    <citation type="submission" date="2020-04" db="EMBL/GenBank/DDBJ databases">
        <authorList>
            <person name="Chiriac C."/>
            <person name="Salcher M."/>
            <person name="Ghai R."/>
            <person name="Kavagutti S V."/>
        </authorList>
    </citation>
    <scope>NUCLEOTIDE SEQUENCE</scope>
</reference>
<accession>A0A6J5MEH0</accession>
<gene>
    <name evidence="1" type="ORF">UFOVP449_267</name>
</gene>
<sequence>MHNDYTYSTDQFNWCKELNTFFGDANNIWDIDLKYHYPFPSEDSDFIILNENTGGHRRFRLKSEDKETHYCVNTFDGSEGFVVFRSLLFESEDGIFCKIY</sequence>
<dbReference type="EMBL" id="LR796420">
    <property type="protein sequence ID" value="CAB4143753.1"/>
    <property type="molecule type" value="Genomic_DNA"/>
</dbReference>
<evidence type="ECO:0000313" key="1">
    <source>
        <dbReference type="EMBL" id="CAB4143753.1"/>
    </source>
</evidence>
<feature type="non-terminal residue" evidence="1">
    <location>
        <position position="100"/>
    </location>
</feature>
<organism evidence="1">
    <name type="scientific">uncultured Caudovirales phage</name>
    <dbReference type="NCBI Taxonomy" id="2100421"/>
    <lineage>
        <taxon>Viruses</taxon>
        <taxon>Duplodnaviria</taxon>
        <taxon>Heunggongvirae</taxon>
        <taxon>Uroviricota</taxon>
        <taxon>Caudoviricetes</taxon>
        <taxon>Peduoviridae</taxon>
        <taxon>Maltschvirus</taxon>
        <taxon>Maltschvirus maltsch</taxon>
    </lineage>
</organism>
<protein>
    <submittedName>
        <fullName evidence="1">Uncharacterized protein</fullName>
    </submittedName>
</protein>
<name>A0A6J5MEH0_9CAUD</name>